<feature type="transmembrane region" description="Helical" evidence="1">
    <location>
        <begin position="49"/>
        <end position="69"/>
    </location>
</feature>
<dbReference type="Proteomes" id="UP000199545">
    <property type="component" value="Unassembled WGS sequence"/>
</dbReference>
<protein>
    <recommendedName>
        <fullName evidence="2">DUF4179 domain-containing protein</fullName>
    </recommendedName>
</protein>
<keyword evidence="1" id="KW-0472">Membrane</keyword>
<gene>
    <name evidence="3" type="ORF">SAMN05421852_102260</name>
</gene>
<evidence type="ECO:0000259" key="2">
    <source>
        <dbReference type="Pfam" id="PF13786"/>
    </source>
</evidence>
<feature type="domain" description="DUF4179" evidence="2">
    <location>
        <begin position="47"/>
        <end position="138"/>
    </location>
</feature>
<keyword evidence="4" id="KW-1185">Reference proteome</keyword>
<dbReference type="AlphaFoldDB" id="A0A1I3LN42"/>
<dbReference type="STRING" id="46223.SAMN05421852_102260"/>
<dbReference type="EMBL" id="FORR01000002">
    <property type="protein sequence ID" value="SFI86151.1"/>
    <property type="molecule type" value="Genomic_DNA"/>
</dbReference>
<keyword evidence="1" id="KW-0812">Transmembrane</keyword>
<keyword evidence="1" id="KW-1133">Transmembrane helix</keyword>
<organism evidence="3 4">
    <name type="scientific">Thermoflavimicrobium dichotomicum</name>
    <dbReference type="NCBI Taxonomy" id="46223"/>
    <lineage>
        <taxon>Bacteria</taxon>
        <taxon>Bacillati</taxon>
        <taxon>Bacillota</taxon>
        <taxon>Bacilli</taxon>
        <taxon>Bacillales</taxon>
        <taxon>Thermoactinomycetaceae</taxon>
        <taxon>Thermoflavimicrobium</taxon>
    </lineage>
</organism>
<reference evidence="3 4" key="1">
    <citation type="submission" date="2016-10" db="EMBL/GenBank/DDBJ databases">
        <authorList>
            <person name="de Groot N.N."/>
        </authorList>
    </citation>
    <scope>NUCLEOTIDE SEQUENCE [LARGE SCALE GENOMIC DNA]</scope>
    <source>
        <strain evidence="3 4">DSM 44778</strain>
    </source>
</reference>
<evidence type="ECO:0000313" key="3">
    <source>
        <dbReference type="EMBL" id="SFI86151.1"/>
    </source>
</evidence>
<name>A0A1I3LN42_9BACL</name>
<dbReference type="Gene3D" id="2.60.40.1630">
    <property type="entry name" value="bacillus anthracis domain"/>
    <property type="match status" value="1"/>
</dbReference>
<sequence>MNRFTEDQEIKKRLQEEWNEIPEMVLSRIEETLTSLPEKKKRGNQMKKIWLAATAASFMIAGTITAGLISPSFAATLNKVPVIGSIFEKIGDKGVKNAVKKGVTTNQINQTQEKDGVKLTIKDIIYDDTSLIISYEIKQGRKLTGQKMTVQTKKGKRTVPFPTPHVSFIFKHNGKQLKGAVSGSIKEKNEHTIMGYESHQLEQPLPDKVKLQLKAFYSDPMRDNPQENKPLQFDFTVTAQKEKNNKIFKPNITQSIGDINVEIKQVKVSSSYIQLDIKRFAPLDYTNPYSYSLHDENGKEIESLYEAGDLKMTKLTFVSPMESPKSLTLKIYKNKKEIGQVKIPLK</sequence>
<dbReference type="Pfam" id="PF13786">
    <property type="entry name" value="DUF4179"/>
    <property type="match status" value="1"/>
</dbReference>
<evidence type="ECO:0000256" key="1">
    <source>
        <dbReference type="SAM" id="Phobius"/>
    </source>
</evidence>
<proteinExistence type="predicted"/>
<accession>A0A1I3LN42</accession>
<evidence type="ECO:0000313" key="4">
    <source>
        <dbReference type="Proteomes" id="UP000199545"/>
    </source>
</evidence>
<dbReference type="OrthoDB" id="2541898at2"/>
<dbReference type="InterPro" id="IPR025436">
    <property type="entry name" value="DUF4179"/>
</dbReference>